<dbReference type="OrthoDB" id="1000967at2"/>
<keyword evidence="3" id="KW-0645">Protease</keyword>
<dbReference type="PANTHER" id="PTHR10381">
    <property type="entry name" value="ATP-DEPENDENT CLP PROTEASE PROTEOLYTIC SUBUNIT"/>
    <property type="match status" value="1"/>
</dbReference>
<dbReference type="GO" id="GO:0006515">
    <property type="term" value="P:protein quality control for misfolded or incompletely synthesized proteins"/>
    <property type="evidence" value="ECO:0007669"/>
    <property type="project" value="TreeGrafter"/>
</dbReference>
<protein>
    <recommendedName>
        <fullName evidence="6">ATP-dependent Clp protease proteolytic subunit</fullName>
    </recommendedName>
</protein>
<dbReference type="PANTHER" id="PTHR10381:SF70">
    <property type="entry name" value="ATP-DEPENDENT CLP PROTEASE PROTEOLYTIC SUBUNIT"/>
    <property type="match status" value="1"/>
</dbReference>
<organism evidence="7 8">
    <name type="scientific">Mucinivorans hirudinis</name>
    <dbReference type="NCBI Taxonomy" id="1433126"/>
    <lineage>
        <taxon>Bacteria</taxon>
        <taxon>Pseudomonadati</taxon>
        <taxon>Bacteroidota</taxon>
        <taxon>Bacteroidia</taxon>
        <taxon>Bacteroidales</taxon>
        <taxon>Rikenellaceae</taxon>
        <taxon>Mucinivorans</taxon>
    </lineage>
</organism>
<dbReference type="KEGG" id="rbc:BN938_1470"/>
<dbReference type="GO" id="GO:0051117">
    <property type="term" value="F:ATPase binding"/>
    <property type="evidence" value="ECO:0007669"/>
    <property type="project" value="TreeGrafter"/>
</dbReference>
<evidence type="ECO:0000256" key="4">
    <source>
        <dbReference type="ARBA" id="ARBA00022801"/>
    </source>
</evidence>
<evidence type="ECO:0000256" key="3">
    <source>
        <dbReference type="ARBA" id="ARBA00022670"/>
    </source>
</evidence>
<dbReference type="STRING" id="1433126.BN938_1470"/>
<comment type="similarity">
    <text evidence="1 6">Belongs to the peptidase S14 family.</text>
</comment>
<accession>A0A060R861</accession>
<sequence length="284" mass="31444">MNQNENIIKMYHRTAGMVVIDIEGVIGTPETWQFPSEDERVATYERFRTLLGEIRELRANHVRVNIRSRGGSVEDALLIYEALRSLENATIETICHGYVASAATIIAQAGDVRKVTSDTLYLVHQATMSVDGNAGEIEQASRLLSKTDERIAALYASRSGKSSEEFNSLMQMNAGAGEWLTPQEVLAAGLADEVVDISYLTRMGKKIRDWILPRNPRGFYSRSSQEWDVQNAAPAVEMPDAQAKALPTPTLAKEDPAVELLTNTFSANQMAYSQDIEAFRSTVV</sequence>
<dbReference type="InterPro" id="IPR029045">
    <property type="entry name" value="ClpP/crotonase-like_dom_sf"/>
</dbReference>
<dbReference type="CDD" id="cd07016">
    <property type="entry name" value="S14_ClpP_1"/>
    <property type="match status" value="1"/>
</dbReference>
<dbReference type="eggNOG" id="COG0740">
    <property type="taxonomic scope" value="Bacteria"/>
</dbReference>
<reference evidence="7 8" key="1">
    <citation type="journal article" date="2015" name="Genome Announc.">
        <title>Complete Genome Sequence of the Novel Leech Symbiont Mucinivorans hirudinis M3T.</title>
        <authorList>
            <person name="Nelson M.C."/>
            <person name="Bomar L."/>
            <person name="Graf J."/>
        </authorList>
    </citation>
    <scope>NUCLEOTIDE SEQUENCE [LARGE SCALE GENOMIC DNA]</scope>
    <source>
        <strain evidence="8">M3</strain>
    </source>
</reference>
<dbReference type="Proteomes" id="UP000027616">
    <property type="component" value="Chromosome I"/>
</dbReference>
<dbReference type="GO" id="GO:0004252">
    <property type="term" value="F:serine-type endopeptidase activity"/>
    <property type="evidence" value="ECO:0007669"/>
    <property type="project" value="InterPro"/>
</dbReference>
<keyword evidence="4" id="KW-0378">Hydrolase</keyword>
<dbReference type="AlphaFoldDB" id="A0A060R861"/>
<dbReference type="EMBL" id="HG934468">
    <property type="protein sequence ID" value="CDN31557.1"/>
    <property type="molecule type" value="Genomic_DNA"/>
</dbReference>
<dbReference type="InterPro" id="IPR001907">
    <property type="entry name" value="ClpP"/>
</dbReference>
<evidence type="ECO:0000256" key="5">
    <source>
        <dbReference type="ARBA" id="ARBA00022825"/>
    </source>
</evidence>
<name>A0A060R861_9BACT</name>
<dbReference type="GO" id="GO:0004176">
    <property type="term" value="F:ATP-dependent peptidase activity"/>
    <property type="evidence" value="ECO:0007669"/>
    <property type="project" value="InterPro"/>
</dbReference>
<keyword evidence="8" id="KW-1185">Reference proteome</keyword>
<dbReference type="GO" id="GO:0009368">
    <property type="term" value="C:endopeptidase Clp complex"/>
    <property type="evidence" value="ECO:0007669"/>
    <property type="project" value="TreeGrafter"/>
</dbReference>
<proteinExistence type="inferred from homology"/>
<dbReference type="Pfam" id="PF00574">
    <property type="entry name" value="CLP_protease"/>
    <property type="match status" value="1"/>
</dbReference>
<evidence type="ECO:0000256" key="6">
    <source>
        <dbReference type="RuleBase" id="RU003567"/>
    </source>
</evidence>
<evidence type="ECO:0000313" key="7">
    <source>
        <dbReference type="EMBL" id="CDN31557.1"/>
    </source>
</evidence>
<keyword evidence="2" id="KW-0963">Cytoplasm</keyword>
<keyword evidence="5" id="KW-0720">Serine protease</keyword>
<evidence type="ECO:0000256" key="1">
    <source>
        <dbReference type="ARBA" id="ARBA00007039"/>
    </source>
</evidence>
<evidence type="ECO:0000313" key="8">
    <source>
        <dbReference type="Proteomes" id="UP000027616"/>
    </source>
</evidence>
<dbReference type="HOGENOM" id="CLU_948772_0_0_10"/>
<dbReference type="InterPro" id="IPR023562">
    <property type="entry name" value="ClpP/TepA"/>
</dbReference>
<dbReference type="SUPFAM" id="SSF52096">
    <property type="entry name" value="ClpP/crotonase"/>
    <property type="match status" value="1"/>
</dbReference>
<dbReference type="Gene3D" id="3.90.226.10">
    <property type="entry name" value="2-enoyl-CoA Hydratase, Chain A, domain 1"/>
    <property type="match status" value="1"/>
</dbReference>
<gene>
    <name evidence="7" type="ORF">BN938_1470</name>
</gene>
<evidence type="ECO:0000256" key="2">
    <source>
        <dbReference type="ARBA" id="ARBA00022490"/>
    </source>
</evidence>
<dbReference type="PRINTS" id="PR00127">
    <property type="entry name" value="CLPPROTEASEP"/>
</dbReference>